<dbReference type="HAMAP" id="MF_01660">
    <property type="entry name" value="MenH"/>
    <property type="match status" value="1"/>
</dbReference>
<dbReference type="PANTHER" id="PTHR42916:SF1">
    <property type="entry name" value="PROTEIN PHYLLO, CHLOROPLASTIC"/>
    <property type="match status" value="1"/>
</dbReference>
<comment type="similarity">
    <text evidence="3">Belongs to the AB hydrolase superfamily. MenH family.</text>
</comment>
<comment type="catalytic activity">
    <reaction evidence="3">
        <text>5-enolpyruvoyl-6-hydroxy-2-succinyl-cyclohex-3-ene-1-carboxylate = (1R,6R)-6-hydroxy-2-succinyl-cyclohexa-2,4-diene-1-carboxylate + pyruvate</text>
        <dbReference type="Rhea" id="RHEA:25597"/>
        <dbReference type="ChEBI" id="CHEBI:15361"/>
        <dbReference type="ChEBI" id="CHEBI:58689"/>
        <dbReference type="ChEBI" id="CHEBI:58818"/>
        <dbReference type="EC" id="4.2.99.20"/>
    </reaction>
</comment>
<accession>A0A1U9K8X0</accession>
<comment type="pathway">
    <text evidence="3">Quinol/quinone metabolism; 1,4-dihydroxy-2-naphthoate biosynthesis; 1,4-dihydroxy-2-naphthoate from chorismate: step 3/7.</text>
</comment>
<dbReference type="EMBL" id="CP019699">
    <property type="protein sequence ID" value="AQS56519.1"/>
    <property type="molecule type" value="Genomic_DNA"/>
</dbReference>
<evidence type="ECO:0000259" key="4">
    <source>
        <dbReference type="Pfam" id="PF00561"/>
    </source>
</evidence>
<keyword evidence="6" id="KW-1185">Reference proteome</keyword>
<dbReference type="InterPro" id="IPR029058">
    <property type="entry name" value="AB_hydrolase_fold"/>
</dbReference>
<feature type="domain" description="AB hydrolase-1" evidence="4">
    <location>
        <begin position="20"/>
        <end position="254"/>
    </location>
</feature>
<dbReference type="OrthoDB" id="9808398at2"/>
<evidence type="ECO:0000256" key="1">
    <source>
        <dbReference type="ARBA" id="ARBA00022428"/>
    </source>
</evidence>
<keyword evidence="1 3" id="KW-0474">Menaquinone biosynthesis</keyword>
<evidence type="ECO:0000313" key="5">
    <source>
        <dbReference type="EMBL" id="AQS56519.1"/>
    </source>
</evidence>
<dbReference type="NCBIfam" id="TIGR03695">
    <property type="entry name" value="menH_SHCHC"/>
    <property type="match status" value="1"/>
</dbReference>
<dbReference type="PANTHER" id="PTHR42916">
    <property type="entry name" value="2-SUCCINYL-5-ENOLPYRUVYL-6-HYDROXY-3-CYCLOHEXENE-1-CARBOXYLATE SYNTHASE"/>
    <property type="match status" value="1"/>
</dbReference>
<name>A0A1U9K8X0_9BACL</name>
<sequence length="269" mass="29838">MRIPVNGVKWNVTVTGSGSPLLLLHGFTGAGSNWEPFVPSWRDAFRLLIVDIIGHGLSDSPEDPARYAMERAAADLAGILDHVGIAKTDVLGYSMGGRLALMFAVRYPERVGRLILESSSPGLADPGDRQARVQRDEQLAEQIEREGIQKFVHYWENIPLFASQRSLPPSVRERMRLQRLRNNAVGLANSLRGMGTGAQPPLWRELEELSVPSLLICGEKDRKFCRIGEKMHARLPRSEFRIVAGAGHTVHVEQPAVFGTIVRDYLKGT</sequence>
<protein>
    <recommendedName>
        <fullName evidence="3">Putative 2-succinyl-6-hydroxy-2,4-cyclohexadiene-1-carboxylate synthase</fullName>
        <shortName evidence="3">SHCHC synthase</shortName>
        <ecNumber evidence="3">4.2.99.20</ecNumber>
    </recommendedName>
</protein>
<dbReference type="UniPathway" id="UPA01057">
    <property type="reaction ID" value="UER00900"/>
</dbReference>
<reference evidence="5 6" key="1">
    <citation type="journal article" date="2015" name="Int. J. Syst. Evol. Microbiol.">
        <title>Novibacillus thermophilus gen. nov., sp. nov., a Gram-staining-negative and moderately thermophilic member of the family Thermoactinomycetaceae.</title>
        <authorList>
            <person name="Yang G."/>
            <person name="Chen J."/>
            <person name="Zhou S."/>
        </authorList>
    </citation>
    <scope>NUCLEOTIDE SEQUENCE [LARGE SCALE GENOMIC DNA]</scope>
    <source>
        <strain evidence="5 6">SG-1</strain>
    </source>
</reference>
<proteinExistence type="inferred from homology"/>
<dbReference type="SUPFAM" id="SSF53474">
    <property type="entry name" value="alpha/beta-Hydrolases"/>
    <property type="match status" value="1"/>
</dbReference>
<dbReference type="Proteomes" id="UP000188603">
    <property type="component" value="Chromosome"/>
</dbReference>
<dbReference type="GO" id="GO:0070205">
    <property type="term" value="F:2-succinyl-6-hydroxy-2,4-cyclohexadiene-1-carboxylate synthase activity"/>
    <property type="evidence" value="ECO:0007669"/>
    <property type="project" value="UniProtKB-UniRule"/>
</dbReference>
<dbReference type="PRINTS" id="PR00111">
    <property type="entry name" value="ABHYDROLASE"/>
</dbReference>
<dbReference type="GO" id="GO:0009234">
    <property type="term" value="P:menaquinone biosynthetic process"/>
    <property type="evidence" value="ECO:0007669"/>
    <property type="project" value="UniProtKB-UniRule"/>
</dbReference>
<dbReference type="InterPro" id="IPR000073">
    <property type="entry name" value="AB_hydrolase_1"/>
</dbReference>
<comment type="subunit">
    <text evidence="3">Monomer.</text>
</comment>
<comment type="function">
    <text evidence="3">Catalyzes a proton abstraction reaction that results in 2,5-elimination of pyruvate from 2-succinyl-5-enolpyruvyl-6-hydroxy-3-cyclohexene-1-carboxylate (SEPHCHC) and the formation of 2-succinyl-6-hydroxy-2,4-cyclohexadiene-1-carboxylate (SHCHC).</text>
</comment>
<organism evidence="5 6">
    <name type="scientific">Novibacillus thermophilus</name>
    <dbReference type="NCBI Taxonomy" id="1471761"/>
    <lineage>
        <taxon>Bacteria</taxon>
        <taxon>Bacillati</taxon>
        <taxon>Bacillota</taxon>
        <taxon>Bacilli</taxon>
        <taxon>Bacillales</taxon>
        <taxon>Thermoactinomycetaceae</taxon>
        <taxon>Novibacillus</taxon>
    </lineage>
</organism>
<dbReference type="Pfam" id="PF00561">
    <property type="entry name" value="Abhydrolase_1"/>
    <property type="match status" value="1"/>
</dbReference>
<dbReference type="RefSeq" id="WP_077720379.1">
    <property type="nucleotide sequence ID" value="NZ_CP019699.1"/>
</dbReference>
<evidence type="ECO:0000256" key="3">
    <source>
        <dbReference type="HAMAP-Rule" id="MF_01660"/>
    </source>
</evidence>
<comment type="pathway">
    <text evidence="3">Quinol/quinone metabolism; menaquinone biosynthesis.</text>
</comment>
<dbReference type="AlphaFoldDB" id="A0A1U9K8X0"/>
<dbReference type="Gene3D" id="3.40.50.1820">
    <property type="entry name" value="alpha/beta hydrolase"/>
    <property type="match status" value="1"/>
</dbReference>
<gene>
    <name evidence="3" type="primary">menH</name>
    <name evidence="5" type="ORF">B0W44_12855</name>
</gene>
<dbReference type="KEGG" id="ntr:B0W44_12855"/>
<dbReference type="UniPathway" id="UPA00079"/>
<evidence type="ECO:0000256" key="2">
    <source>
        <dbReference type="ARBA" id="ARBA00023239"/>
    </source>
</evidence>
<dbReference type="EC" id="4.2.99.20" evidence="3"/>
<dbReference type="STRING" id="1471761.B0W44_12855"/>
<dbReference type="InterPro" id="IPR022485">
    <property type="entry name" value="SHCHC_synthase_MenH"/>
</dbReference>
<keyword evidence="2 3" id="KW-0456">Lyase</keyword>
<evidence type="ECO:0000313" key="6">
    <source>
        <dbReference type="Proteomes" id="UP000188603"/>
    </source>
</evidence>